<evidence type="ECO:0000313" key="5">
    <source>
        <dbReference type="EMBL" id="ETN83966.1"/>
    </source>
</evidence>
<dbReference type="FunFam" id="2.60.40.10:FF:000080">
    <property type="entry name" value="Myosin light chain kinase, smooth muscle"/>
    <property type="match status" value="1"/>
</dbReference>
<feature type="compositionally biased region" description="Pro residues" evidence="3">
    <location>
        <begin position="275"/>
        <end position="289"/>
    </location>
</feature>
<feature type="compositionally biased region" description="Basic and acidic residues" evidence="3">
    <location>
        <begin position="306"/>
        <end position="317"/>
    </location>
</feature>
<dbReference type="Gene3D" id="2.60.40.10">
    <property type="entry name" value="Immunoglobulins"/>
    <property type="match status" value="1"/>
</dbReference>
<dbReference type="AlphaFoldDB" id="W2TS73"/>
<keyword evidence="6" id="KW-1185">Reference proteome</keyword>
<feature type="region of interest" description="Disordered" evidence="3">
    <location>
        <begin position="375"/>
        <end position="401"/>
    </location>
</feature>
<feature type="compositionally biased region" description="Basic residues" evidence="3">
    <location>
        <begin position="129"/>
        <end position="138"/>
    </location>
</feature>
<dbReference type="PROSITE" id="PS50835">
    <property type="entry name" value="IG_LIKE"/>
    <property type="match status" value="1"/>
</dbReference>
<evidence type="ECO:0000259" key="4">
    <source>
        <dbReference type="PROSITE" id="PS50835"/>
    </source>
</evidence>
<dbReference type="STRING" id="51031.W2TS73"/>
<dbReference type="SUPFAM" id="SSF49265">
    <property type="entry name" value="Fibronectin type III"/>
    <property type="match status" value="1"/>
</dbReference>
<feature type="compositionally biased region" description="Basic and acidic residues" evidence="3">
    <location>
        <begin position="485"/>
        <end position="495"/>
    </location>
</feature>
<sequence>MSAGVQIKKKQVNMSMGSERLTVDEALEHPWLSDPHLKTTPLSADSLREFKYQHKWLERRVFVQQTPSEQILEAILAPSVTTIEPQKRPGPESVRPVEIYDYLRIKERPPPPVEDLPRRRREQADPRVSRKKSKKNPRHFCNPCLQQFGPNAPQRFDPRDPRNQQQFDPRDPRAQFFDPRDPRLQQDPRRQGRPIPVDKSGRPIQPKKIPLDQYGRLFRPEDLARIPHDSFGRPLDLDQRLPPDQLGRVVDPPEELRQSRQFGPVPVDRFGRPIQSPPRPQDQARPPPDYNVQEKKKLIPQPKGETPSKKEMKRSREDEMEDAGLPYVPLRMIRGEHRQIEEEIANRILSDISEEGSMTGSMGSMEDLEAIVAPKKLAEPKPRSRSTTPRAESDASTPTISPVNTVKESEFFSDNDLNGLPPKDIEVLERADNDPSIPVGAPLFLEGLHPNTMVLETKQRTPSPAGLSPRRSKPGTKSPVLLSPGREHSMEADREELERYRPKNIYKDDMEFDRPIYDVDDSPWDSHYQIGPDTYLMATRGPSFNSRVRDYRRELWGDGAPLVTQGILGFRNQDITVRERRRYTDILREKQTGVQPKTNEHVTALQKAPSLTAIERIKADIEKVAPSATKRNADGTYAPIFVSRLRDVYLKNDSFVVFECAVAGSPSPKIEWQFQGNTLESNGKYQIEKGQSICRLTISQPAVYDLGEYTCTALNEYGSDKTTSRLITGEAPSRPGRPECEFTSDTEAFITWEAPEGPTYLEGITYRLEYRQAGQYRVSTSPRGFCKHQFFEVLMITLHHG</sequence>
<dbReference type="Proteomes" id="UP000053676">
    <property type="component" value="Unassembled WGS sequence"/>
</dbReference>
<dbReference type="SMART" id="SM00408">
    <property type="entry name" value="IGc2"/>
    <property type="match status" value="1"/>
</dbReference>
<feature type="compositionally biased region" description="Basic and acidic residues" evidence="3">
    <location>
        <begin position="218"/>
        <end position="241"/>
    </location>
</feature>
<feature type="region of interest" description="Disordered" evidence="3">
    <location>
        <begin position="458"/>
        <end position="495"/>
    </location>
</feature>
<comment type="similarity">
    <text evidence="1">Belongs to the protein kinase superfamily. CAMK Ser/Thr protein kinase family.</text>
</comment>
<dbReference type="Pfam" id="PF07679">
    <property type="entry name" value="I-set"/>
    <property type="match status" value="1"/>
</dbReference>
<dbReference type="InterPro" id="IPR036179">
    <property type="entry name" value="Ig-like_dom_sf"/>
</dbReference>
<gene>
    <name evidence="5" type="ORF">NECAME_07119</name>
</gene>
<protein>
    <submittedName>
        <fullName evidence="5">Immunoglobulin I-set domain protein</fullName>
    </submittedName>
</protein>
<feature type="compositionally biased region" description="Basic and acidic residues" evidence="3">
    <location>
        <begin position="156"/>
        <end position="190"/>
    </location>
</feature>
<feature type="region of interest" description="Disordered" evidence="3">
    <location>
        <begin position="106"/>
        <end position="323"/>
    </location>
</feature>
<dbReference type="InterPro" id="IPR003961">
    <property type="entry name" value="FN3_dom"/>
</dbReference>
<dbReference type="InterPro" id="IPR013098">
    <property type="entry name" value="Ig_I-set"/>
</dbReference>
<dbReference type="InterPro" id="IPR007110">
    <property type="entry name" value="Ig-like_dom"/>
</dbReference>
<proteinExistence type="inferred from homology"/>
<evidence type="ECO:0000256" key="1">
    <source>
        <dbReference type="ARBA" id="ARBA00006692"/>
    </source>
</evidence>
<accession>W2TS73</accession>
<dbReference type="InterPro" id="IPR036116">
    <property type="entry name" value="FN3_sf"/>
</dbReference>
<keyword evidence="2" id="KW-0393">Immunoglobulin domain</keyword>
<evidence type="ECO:0000256" key="2">
    <source>
        <dbReference type="ARBA" id="ARBA00023319"/>
    </source>
</evidence>
<reference evidence="6" key="1">
    <citation type="journal article" date="2014" name="Nat. Genet.">
        <title>Genome of the human hookworm Necator americanus.</title>
        <authorList>
            <person name="Tang Y.T."/>
            <person name="Gao X."/>
            <person name="Rosa B.A."/>
            <person name="Abubucker S."/>
            <person name="Hallsworth-Pepin K."/>
            <person name="Martin J."/>
            <person name="Tyagi R."/>
            <person name="Heizer E."/>
            <person name="Zhang X."/>
            <person name="Bhonagiri-Palsikar V."/>
            <person name="Minx P."/>
            <person name="Warren W.C."/>
            <person name="Wang Q."/>
            <person name="Zhan B."/>
            <person name="Hotez P.J."/>
            <person name="Sternberg P.W."/>
            <person name="Dougall A."/>
            <person name="Gaze S.T."/>
            <person name="Mulvenna J."/>
            <person name="Sotillo J."/>
            <person name="Ranganathan S."/>
            <person name="Rabelo E.M."/>
            <person name="Wilson R.K."/>
            <person name="Felgner P.L."/>
            <person name="Bethony J."/>
            <person name="Hawdon J.M."/>
            <person name="Gasser R.B."/>
            <person name="Loukas A."/>
            <person name="Mitreva M."/>
        </authorList>
    </citation>
    <scope>NUCLEOTIDE SEQUENCE [LARGE SCALE GENOMIC DNA]</scope>
</reference>
<feature type="domain" description="Ig-like" evidence="4">
    <location>
        <begin position="639"/>
        <end position="728"/>
    </location>
</feature>
<dbReference type="SUPFAM" id="SSF48726">
    <property type="entry name" value="Immunoglobulin"/>
    <property type="match status" value="1"/>
</dbReference>
<dbReference type="CDD" id="cd00063">
    <property type="entry name" value="FN3"/>
    <property type="match status" value="1"/>
</dbReference>
<dbReference type="EMBL" id="KI658055">
    <property type="protein sequence ID" value="ETN83966.1"/>
    <property type="molecule type" value="Genomic_DNA"/>
</dbReference>
<name>W2TS73_NECAM</name>
<dbReference type="OrthoDB" id="2570713at2759"/>
<evidence type="ECO:0000256" key="3">
    <source>
        <dbReference type="SAM" id="MobiDB-lite"/>
    </source>
</evidence>
<organism evidence="5 6">
    <name type="scientific">Necator americanus</name>
    <name type="common">Human hookworm</name>
    <dbReference type="NCBI Taxonomy" id="51031"/>
    <lineage>
        <taxon>Eukaryota</taxon>
        <taxon>Metazoa</taxon>
        <taxon>Ecdysozoa</taxon>
        <taxon>Nematoda</taxon>
        <taxon>Chromadorea</taxon>
        <taxon>Rhabditida</taxon>
        <taxon>Rhabditina</taxon>
        <taxon>Rhabditomorpha</taxon>
        <taxon>Strongyloidea</taxon>
        <taxon>Ancylostomatidae</taxon>
        <taxon>Bunostominae</taxon>
        <taxon>Necator</taxon>
    </lineage>
</organism>
<dbReference type="InterPro" id="IPR013783">
    <property type="entry name" value="Ig-like_fold"/>
</dbReference>
<dbReference type="InterPro" id="IPR003598">
    <property type="entry name" value="Ig_sub2"/>
</dbReference>
<evidence type="ECO:0000313" key="6">
    <source>
        <dbReference type="Proteomes" id="UP000053676"/>
    </source>
</evidence>
<dbReference type="KEGG" id="nai:NECAME_07119"/>
<feature type="compositionally biased region" description="Polar residues" evidence="3">
    <location>
        <begin position="385"/>
        <end position="401"/>
    </location>
</feature>
<dbReference type="PANTHER" id="PTHR47633">
    <property type="entry name" value="IMMUNOGLOBULIN"/>
    <property type="match status" value="1"/>
</dbReference>